<dbReference type="Pfam" id="PF00391">
    <property type="entry name" value="PEP-utilizers"/>
    <property type="match status" value="1"/>
</dbReference>
<dbReference type="GO" id="GO:0005524">
    <property type="term" value="F:ATP binding"/>
    <property type="evidence" value="ECO:0007669"/>
    <property type="project" value="InterPro"/>
</dbReference>
<dbReference type="InterPro" id="IPR013815">
    <property type="entry name" value="ATP_grasp_subdomain_1"/>
</dbReference>
<reference evidence="3 4" key="2">
    <citation type="journal article" date="2024" name="Int. J. Syst. Evol. Microbiol.">
        <title>Promethearchaeum syntrophicum gen. nov., sp. nov., an anaerobic, obligately syntrophic archaeon, the first isolate of the lineage 'Asgard' archaea, and proposal of the new archaeal phylum Promethearchaeota phyl. nov. and kingdom Promethearchaeati regn. nov.</title>
        <authorList>
            <person name="Imachi H."/>
            <person name="Nobu M.K."/>
            <person name="Kato S."/>
            <person name="Takaki Y."/>
            <person name="Miyazaki M."/>
            <person name="Miyata M."/>
            <person name="Ogawara M."/>
            <person name="Saito Y."/>
            <person name="Sakai S."/>
            <person name="Tahara Y.O."/>
            <person name="Takano Y."/>
            <person name="Tasumi E."/>
            <person name="Uematsu K."/>
            <person name="Yoshimura T."/>
            <person name="Itoh T."/>
            <person name="Ohkuma M."/>
            <person name="Takai K."/>
        </authorList>
    </citation>
    <scope>NUCLEOTIDE SEQUENCE [LARGE SCALE GENOMIC DNA]</scope>
    <source>
        <strain evidence="3 4">MK-D1</strain>
    </source>
</reference>
<evidence type="ECO:0000259" key="1">
    <source>
        <dbReference type="Pfam" id="PF00391"/>
    </source>
</evidence>
<dbReference type="SUPFAM" id="SSF56059">
    <property type="entry name" value="Glutathione synthetase ATP-binding domain-like"/>
    <property type="match status" value="1"/>
</dbReference>
<dbReference type="RefSeq" id="WP_147661282.1">
    <property type="nucleotide sequence ID" value="NZ_CP042905.2"/>
</dbReference>
<protein>
    <submittedName>
        <fullName evidence="3">PEP/pyruvate-binding domain-containing protein</fullName>
    </submittedName>
</protein>
<dbReference type="Gene3D" id="3.30.1490.20">
    <property type="entry name" value="ATP-grasp fold, A domain"/>
    <property type="match status" value="1"/>
</dbReference>
<dbReference type="SUPFAM" id="SSF52009">
    <property type="entry name" value="Phosphohistidine domain"/>
    <property type="match status" value="1"/>
</dbReference>
<dbReference type="Pfam" id="PF01326">
    <property type="entry name" value="PPDK_N"/>
    <property type="match status" value="2"/>
</dbReference>
<evidence type="ECO:0000313" key="3">
    <source>
        <dbReference type="EMBL" id="QEE14324.1"/>
    </source>
</evidence>
<dbReference type="Gene3D" id="3.30.470.20">
    <property type="entry name" value="ATP-grasp fold, B domain"/>
    <property type="match status" value="2"/>
</dbReference>
<dbReference type="Proteomes" id="UP000321408">
    <property type="component" value="Chromosome"/>
</dbReference>
<dbReference type="InterPro" id="IPR002192">
    <property type="entry name" value="PPDK_AMP/ATP-bd"/>
</dbReference>
<organism evidence="3 4">
    <name type="scientific">Promethearchaeum syntrophicum</name>
    <dbReference type="NCBI Taxonomy" id="2594042"/>
    <lineage>
        <taxon>Archaea</taxon>
        <taxon>Promethearchaeati</taxon>
        <taxon>Promethearchaeota</taxon>
        <taxon>Promethearchaeia</taxon>
        <taxon>Promethearchaeales</taxon>
        <taxon>Promethearchaeaceae</taxon>
        <taxon>Promethearchaeum</taxon>
    </lineage>
</organism>
<evidence type="ECO:0000313" key="4">
    <source>
        <dbReference type="Proteomes" id="UP000321408"/>
    </source>
</evidence>
<dbReference type="KEGG" id="psyt:DSAG12_00137"/>
<proteinExistence type="predicted"/>
<dbReference type="GO" id="GO:0008986">
    <property type="term" value="F:pyruvate, water dikinase activity"/>
    <property type="evidence" value="ECO:0007669"/>
    <property type="project" value="UniProtKB-EC"/>
</dbReference>
<dbReference type="InterPro" id="IPR008279">
    <property type="entry name" value="PEP-util_enz_mobile_dom"/>
</dbReference>
<dbReference type="InterPro" id="IPR051549">
    <property type="entry name" value="PEP_Utilizing_Enz"/>
</dbReference>
<dbReference type="PANTHER" id="PTHR43615">
    <property type="entry name" value="PHOSPHOENOLPYRUVATE SYNTHASE-RELATED"/>
    <property type="match status" value="1"/>
</dbReference>
<feature type="domain" description="PEP-utilising enzyme mobile" evidence="1">
    <location>
        <begin position="749"/>
        <end position="820"/>
    </location>
</feature>
<gene>
    <name evidence="3" type="ORF">DSAG12_00137</name>
</gene>
<sequence>MMVENSMMKEDSMMVENSMMKKDSMMVKNTKMLISFCKEFDELLNHELTFAGGKGGVLAKLFNLKYPVPRGIVIFPDSFNSYGLKEQAWEEIKNKLQIFEDSYDITEFAVRSSALSEDSGIASFAGEFETVLNVKSEEKIKEAIHVVFNSRLSDRVKSYSKEKGFNSDHQIAVVIQEMVHSKYSGVLFTADPVTANRSLMIGNYTEGLGEKLVSGEINPEIFNIKRPKGEYAGPSEIAKFAKKLFKIAVKIELEMGFPQDIEWTIAHKKLYILQSRPITTLKPYNPVTGGWNDSLGGKYLWTSNNAGEGMEDIVVPFVWSYMQKTFIDLVRIIPGIAPIGNICGRLYFNISYMLTMFKLMGKNPEQAIDEFAEMFGKVPKGIDMPTLPYPKMTLIKMMMKNAKPIKKNKAKASKNYIQNFKRVPNIIVEFLDTIPNLNTHEELKEFWEDKLFPYAIKLRWMMLGPGSKSMEFTSKIRTKLKKIVGEEKATILISNLSSETELLDSLGPLVGLSKVINGEMSREEYLFNYGHRSAHEGDMTTPRPIEDPNWLNTKLAEFKKSNININTLLKNQKEKYQATLIQFQTDFPKIAKKMEKDLKLVAIRSREREKSRSESVRFGYAIRKFALKVGEITGLNDDVFYITIDEMLQILAGNIASTNLIHSRKHNFNNYRKFHPYPVYICGIFNPEEWYKNPNRRTDIYDADKIEDSGFRNLESSNKKSQIQGFSGSSGVIEGKVRILNSIEEGDKFEEGEILVAKSTNIGWTLIFPKAAGIITDIGAPLSHASIVARELGIPAVVGTINATMILKTGDLVKVNGTKGIVEILSD</sequence>
<dbReference type="EMBL" id="CP042905">
    <property type="protein sequence ID" value="QEE14324.1"/>
    <property type="molecule type" value="Genomic_DNA"/>
</dbReference>
<dbReference type="InterPro" id="IPR036637">
    <property type="entry name" value="Phosphohistidine_dom_sf"/>
</dbReference>
<dbReference type="AlphaFoldDB" id="A0A5B9D5E4"/>
<dbReference type="PANTHER" id="PTHR43615:SF1">
    <property type="entry name" value="PPDK_N DOMAIN-CONTAINING PROTEIN"/>
    <property type="match status" value="1"/>
</dbReference>
<dbReference type="GeneID" id="80330676"/>
<dbReference type="OrthoDB" id="23397at2157"/>
<dbReference type="Gene3D" id="3.50.30.10">
    <property type="entry name" value="Phosphohistidine domain"/>
    <property type="match status" value="1"/>
</dbReference>
<feature type="domain" description="Pyruvate phosphate dikinase AMP/ATP-binding" evidence="2">
    <location>
        <begin position="85"/>
        <end position="230"/>
    </location>
</feature>
<feature type="domain" description="Pyruvate phosphate dikinase AMP/ATP-binding" evidence="2">
    <location>
        <begin position="241"/>
        <end position="282"/>
    </location>
</feature>
<name>A0A5B9D5E4_9ARCH</name>
<reference evidence="3 4" key="1">
    <citation type="journal article" date="2020" name="Nature">
        <title>Isolation of an archaeon at the prokaryote-eukaryote interface.</title>
        <authorList>
            <person name="Imachi H."/>
            <person name="Nobu M.K."/>
            <person name="Nakahara N."/>
            <person name="Morono Y."/>
            <person name="Ogawara M."/>
            <person name="Takaki Y."/>
            <person name="Takano Y."/>
            <person name="Uematsu K."/>
            <person name="Ikuta T."/>
            <person name="Ito M."/>
            <person name="Matsui Y."/>
            <person name="Miyazaki M."/>
            <person name="Murata K."/>
            <person name="Saito Y."/>
            <person name="Sakai S."/>
            <person name="Song C."/>
            <person name="Tasumi E."/>
            <person name="Yamanaka Y."/>
            <person name="Yamaguchi T."/>
            <person name="Kamagata Y."/>
            <person name="Tamaki H."/>
            <person name="Takai K."/>
        </authorList>
    </citation>
    <scope>NUCLEOTIDE SEQUENCE [LARGE SCALE GENOMIC DNA]</scope>
    <source>
        <strain evidence="3 4">MK-D1</strain>
    </source>
</reference>
<accession>A0A5B9D5E4</accession>
<keyword evidence="4" id="KW-1185">Reference proteome</keyword>
<evidence type="ECO:0000259" key="2">
    <source>
        <dbReference type="Pfam" id="PF01326"/>
    </source>
</evidence>